<dbReference type="KEGG" id="tet:TTHERM_001005169"/>
<dbReference type="EMBL" id="GG662802">
    <property type="protein sequence ID" value="EWS75841.1"/>
    <property type="molecule type" value="Genomic_DNA"/>
</dbReference>
<proteinExistence type="predicted"/>
<evidence type="ECO:0000313" key="2">
    <source>
        <dbReference type="Proteomes" id="UP000009168"/>
    </source>
</evidence>
<protein>
    <recommendedName>
        <fullName evidence="3">Kinase domain protein</fullName>
    </recommendedName>
</protein>
<dbReference type="RefSeq" id="XP_012651624.1">
    <property type="nucleotide sequence ID" value="XM_012796170.1"/>
</dbReference>
<reference evidence="2" key="1">
    <citation type="journal article" date="2006" name="PLoS Biol.">
        <title>Macronuclear genome sequence of the ciliate Tetrahymena thermophila, a model eukaryote.</title>
        <authorList>
            <person name="Eisen J.A."/>
            <person name="Coyne R.S."/>
            <person name="Wu M."/>
            <person name="Wu D."/>
            <person name="Thiagarajan M."/>
            <person name="Wortman J.R."/>
            <person name="Badger J.H."/>
            <person name="Ren Q."/>
            <person name="Amedeo P."/>
            <person name="Jones K.M."/>
            <person name="Tallon L.J."/>
            <person name="Delcher A.L."/>
            <person name="Salzberg S.L."/>
            <person name="Silva J.C."/>
            <person name="Haas B.J."/>
            <person name="Majoros W.H."/>
            <person name="Farzad M."/>
            <person name="Carlton J.M."/>
            <person name="Smith R.K. Jr."/>
            <person name="Garg J."/>
            <person name="Pearlman R.E."/>
            <person name="Karrer K.M."/>
            <person name="Sun L."/>
            <person name="Manning G."/>
            <person name="Elde N.C."/>
            <person name="Turkewitz A.P."/>
            <person name="Asai D.J."/>
            <person name="Wilkes D.E."/>
            <person name="Wang Y."/>
            <person name="Cai H."/>
            <person name="Collins K."/>
            <person name="Stewart B.A."/>
            <person name="Lee S.R."/>
            <person name="Wilamowska K."/>
            <person name="Weinberg Z."/>
            <person name="Ruzzo W.L."/>
            <person name="Wloga D."/>
            <person name="Gaertig J."/>
            <person name="Frankel J."/>
            <person name="Tsao C.-C."/>
            <person name="Gorovsky M.A."/>
            <person name="Keeling P.J."/>
            <person name="Waller R.F."/>
            <person name="Patron N.J."/>
            <person name="Cherry J.M."/>
            <person name="Stover N.A."/>
            <person name="Krieger C.J."/>
            <person name="del Toro C."/>
            <person name="Ryder H.F."/>
            <person name="Williamson S.C."/>
            <person name="Barbeau R.A."/>
            <person name="Hamilton E.P."/>
            <person name="Orias E."/>
        </authorList>
    </citation>
    <scope>NUCLEOTIDE SEQUENCE [LARGE SCALE GENOMIC DNA]</scope>
    <source>
        <strain evidence="2">SB210</strain>
    </source>
</reference>
<dbReference type="Gene3D" id="3.80.10.10">
    <property type="entry name" value="Ribonuclease Inhibitor"/>
    <property type="match status" value="1"/>
</dbReference>
<dbReference type="GeneID" id="24441370"/>
<dbReference type="InParanoid" id="W7XJR2"/>
<dbReference type="InterPro" id="IPR032675">
    <property type="entry name" value="LRR_dom_sf"/>
</dbReference>
<accession>W7XJR2</accession>
<dbReference type="Proteomes" id="UP000009168">
    <property type="component" value="Unassembled WGS sequence"/>
</dbReference>
<evidence type="ECO:0008006" key="3">
    <source>
        <dbReference type="Google" id="ProtNLM"/>
    </source>
</evidence>
<gene>
    <name evidence="1" type="ORF">TTHERM_001005169</name>
</gene>
<name>W7XJR2_TETTS</name>
<dbReference type="AlphaFoldDB" id="W7XJR2"/>
<sequence>MSHSHSHSHKHGDQECHEHQIQDGIHICVHNIEPLINLQSNQLLEKYVGEKWKNAVTLRLYLYAERIGSKGCQPLVDSLSQNYQLQDLLIDLRQIINIKQILKLLDYIINSNNNIGSEGCIALGVGLSHIVNLKKLSLNLFKNNILDDGFISLLNSLSEAPKLIDFELYMTSNQIKLAYTLHKLKMVLQKFKQQIKVNLSMSFNQISEKDQKQIRNFFIRNTRNSYISILNIKF</sequence>
<keyword evidence="2" id="KW-1185">Reference proteome</keyword>
<dbReference type="SUPFAM" id="SSF52047">
    <property type="entry name" value="RNI-like"/>
    <property type="match status" value="1"/>
</dbReference>
<evidence type="ECO:0000313" key="1">
    <source>
        <dbReference type="EMBL" id="EWS75841.1"/>
    </source>
</evidence>
<organism evidence="1 2">
    <name type="scientific">Tetrahymena thermophila (strain SB210)</name>
    <dbReference type="NCBI Taxonomy" id="312017"/>
    <lineage>
        <taxon>Eukaryota</taxon>
        <taxon>Sar</taxon>
        <taxon>Alveolata</taxon>
        <taxon>Ciliophora</taxon>
        <taxon>Intramacronucleata</taxon>
        <taxon>Oligohymenophorea</taxon>
        <taxon>Hymenostomatida</taxon>
        <taxon>Tetrahymenina</taxon>
        <taxon>Tetrahymenidae</taxon>
        <taxon>Tetrahymena</taxon>
    </lineage>
</organism>